<protein>
    <submittedName>
        <fullName evidence="1">Uncharacterized protein</fullName>
    </submittedName>
</protein>
<evidence type="ECO:0000313" key="1">
    <source>
        <dbReference type="EMBL" id="KDB27414.1"/>
    </source>
</evidence>
<dbReference type="EMBL" id="AOKY01000061">
    <property type="protein sequence ID" value="KDB27414.1"/>
    <property type="molecule type" value="Genomic_DNA"/>
</dbReference>
<comment type="caution">
    <text evidence="1">The sequence shown here is derived from an EMBL/GenBank/DDBJ whole genome shotgun (WGS) entry which is preliminary data.</text>
</comment>
<name>A0A059JHZ4_TRIIM</name>
<accession>A0A059JHZ4</accession>
<reference evidence="1 2" key="1">
    <citation type="submission" date="2014-02" db="EMBL/GenBank/DDBJ databases">
        <title>The Genome Sequence of Trichophyton interdigitale MR816.</title>
        <authorList>
            <consortium name="The Broad Institute Genomics Platform"/>
            <person name="Cuomo C.A."/>
            <person name="White T.C."/>
            <person name="Graser Y."/>
            <person name="Martinez-Rossi N."/>
            <person name="Heitman J."/>
            <person name="Young S.K."/>
            <person name="Zeng Q."/>
            <person name="Gargeya S."/>
            <person name="Abouelleil A."/>
            <person name="Alvarado L."/>
            <person name="Chapman S.B."/>
            <person name="Gainer-Dewar J."/>
            <person name="Goldberg J."/>
            <person name="Griggs A."/>
            <person name="Gujja S."/>
            <person name="Hansen M."/>
            <person name="Howarth C."/>
            <person name="Imamovic A."/>
            <person name="Larimer J."/>
            <person name="Martinez D."/>
            <person name="Murphy C."/>
            <person name="Pearson M.D."/>
            <person name="Persinoti G."/>
            <person name="Poon T."/>
            <person name="Priest M."/>
            <person name="Roberts A.D."/>
            <person name="Saif S."/>
            <person name="Shea T.D."/>
            <person name="Sykes S.N."/>
            <person name="Wortman J."/>
            <person name="Nusbaum C."/>
            <person name="Birren B."/>
        </authorList>
    </citation>
    <scope>NUCLEOTIDE SEQUENCE [LARGE SCALE GENOMIC DNA]</scope>
    <source>
        <strain evidence="1 2">MR816</strain>
    </source>
</reference>
<dbReference type="Proteomes" id="UP000024533">
    <property type="component" value="Unassembled WGS sequence"/>
</dbReference>
<proteinExistence type="predicted"/>
<sequence length="127" mass="14356">MHPRVQGSSQLVELFSETDAKDDAWRISPGRRASSPDLRQLIRMVPTTRELSGNAWMKTRVKRKAGVAYSCYMRSWAARTPAEILFTSWIRPEHLLMLGTLLRSGQGGQGVSAKEMTLAVLRKVYHI</sequence>
<dbReference type="AlphaFoldDB" id="A0A059JHZ4"/>
<keyword evidence="2" id="KW-1185">Reference proteome</keyword>
<gene>
    <name evidence="1" type="ORF">H109_00796</name>
</gene>
<dbReference type="HOGENOM" id="CLU_1972036_0_0_1"/>
<evidence type="ECO:0000313" key="2">
    <source>
        <dbReference type="Proteomes" id="UP000024533"/>
    </source>
</evidence>
<organism evidence="1 2">
    <name type="scientific">Trichophyton interdigitale (strain MR816)</name>
    <dbReference type="NCBI Taxonomy" id="1215338"/>
    <lineage>
        <taxon>Eukaryota</taxon>
        <taxon>Fungi</taxon>
        <taxon>Dikarya</taxon>
        <taxon>Ascomycota</taxon>
        <taxon>Pezizomycotina</taxon>
        <taxon>Eurotiomycetes</taxon>
        <taxon>Eurotiomycetidae</taxon>
        <taxon>Onygenales</taxon>
        <taxon>Arthrodermataceae</taxon>
        <taxon>Trichophyton</taxon>
    </lineage>
</organism>